<feature type="transmembrane region" description="Helical" evidence="5">
    <location>
        <begin position="133"/>
        <end position="153"/>
    </location>
</feature>
<evidence type="ECO:0000256" key="5">
    <source>
        <dbReference type="SAM" id="Phobius"/>
    </source>
</evidence>
<dbReference type="PANTHER" id="PTHR23534">
    <property type="entry name" value="MFS PERMEASE"/>
    <property type="match status" value="1"/>
</dbReference>
<dbReference type="InterPro" id="IPR020846">
    <property type="entry name" value="MFS_dom"/>
</dbReference>
<evidence type="ECO:0000256" key="2">
    <source>
        <dbReference type="ARBA" id="ARBA00022692"/>
    </source>
</evidence>
<name>A0A0N7F5V3_9PSEU</name>
<feature type="transmembrane region" description="Helical" evidence="5">
    <location>
        <begin position="336"/>
        <end position="356"/>
    </location>
</feature>
<evidence type="ECO:0000256" key="3">
    <source>
        <dbReference type="ARBA" id="ARBA00022989"/>
    </source>
</evidence>
<feature type="transmembrane region" description="Helical" evidence="5">
    <location>
        <begin position="99"/>
        <end position="121"/>
    </location>
</feature>
<feature type="chain" id="PRO_5006011786" evidence="6">
    <location>
        <begin position="28"/>
        <end position="387"/>
    </location>
</feature>
<keyword evidence="6" id="KW-0732">Signal</keyword>
<dbReference type="GO" id="GO:0005886">
    <property type="term" value="C:plasma membrane"/>
    <property type="evidence" value="ECO:0007669"/>
    <property type="project" value="UniProtKB-SubCell"/>
</dbReference>
<dbReference type="EMBL" id="CP012752">
    <property type="protein sequence ID" value="ALG15271.1"/>
    <property type="molecule type" value="Genomic_DNA"/>
</dbReference>
<dbReference type="GO" id="GO:0022857">
    <property type="term" value="F:transmembrane transporter activity"/>
    <property type="evidence" value="ECO:0007669"/>
    <property type="project" value="InterPro"/>
</dbReference>
<evidence type="ECO:0000259" key="7">
    <source>
        <dbReference type="PROSITE" id="PS50850"/>
    </source>
</evidence>
<dbReference type="Gene3D" id="1.20.1250.20">
    <property type="entry name" value="MFS general substrate transporter like domains"/>
    <property type="match status" value="1"/>
</dbReference>
<feature type="transmembrane region" description="Helical" evidence="5">
    <location>
        <begin position="168"/>
        <end position="190"/>
    </location>
</feature>
<feature type="transmembrane region" description="Helical" evidence="5">
    <location>
        <begin position="245"/>
        <end position="264"/>
    </location>
</feature>
<evidence type="ECO:0000313" key="9">
    <source>
        <dbReference type="Proteomes" id="UP000063699"/>
    </source>
</evidence>
<dbReference type="AlphaFoldDB" id="A0A0N7F5V3"/>
<evidence type="ECO:0000256" key="6">
    <source>
        <dbReference type="SAM" id="SignalP"/>
    </source>
</evidence>
<comment type="subcellular location">
    <subcellularLocation>
        <location evidence="1">Cell membrane</location>
        <topology evidence="1">Multi-pass membrane protein</topology>
    </subcellularLocation>
</comment>
<sequence>MGTSTRRRSMSALFVTVALMNTATVLASTAGTLIAADAGGPGASGLPSAAGVLGTAAGALLAGASTSRRGRRFALLTGYGLATVGGLLASVGAATGQLVLVLGGLVVLGLGNGAAQLSRYLAADMYPLERKGFALSSVVWAGTIGALAGPLMISPTARAAAWLGLPELAGPILVAAIAVACAAVAALVLPADEVTEQTAHEGWRVFRRRSLRLPLAAMVAAQITMVAVMTMTPPQLHHLGHGLDVVGWILAAHIFGMFGLSPLTGRIADRVGGRHTIGIGIAVLLMATALAYAMPTSHEYGLPVSLFLLGYGWNLMFVGGSSLLSTSVQTRAKGTVDAVIWGSSAFASIGSGHLFGHGGYPLVAAVAGVLALLPVLLLATRTSGTTD</sequence>
<dbReference type="OrthoDB" id="9776171at2"/>
<dbReference type="PANTHER" id="PTHR23534:SF1">
    <property type="entry name" value="MAJOR FACILITATOR SUPERFAMILY PROTEIN"/>
    <property type="match status" value="1"/>
</dbReference>
<organism evidence="8 9">
    <name type="scientific">Kibdelosporangium phytohabitans</name>
    <dbReference type="NCBI Taxonomy" id="860235"/>
    <lineage>
        <taxon>Bacteria</taxon>
        <taxon>Bacillati</taxon>
        <taxon>Actinomycetota</taxon>
        <taxon>Actinomycetes</taxon>
        <taxon>Pseudonocardiales</taxon>
        <taxon>Pseudonocardiaceae</taxon>
        <taxon>Kibdelosporangium</taxon>
    </lineage>
</organism>
<evidence type="ECO:0000256" key="1">
    <source>
        <dbReference type="ARBA" id="ARBA00004651"/>
    </source>
</evidence>
<dbReference type="STRING" id="860235.AOZ06_34385"/>
<dbReference type="InterPro" id="IPR011701">
    <property type="entry name" value="MFS"/>
</dbReference>
<feature type="transmembrane region" description="Helical" evidence="5">
    <location>
        <begin position="43"/>
        <end position="61"/>
    </location>
</feature>
<gene>
    <name evidence="8" type="ORF">AOZ06_34385</name>
</gene>
<dbReference type="SUPFAM" id="SSF103473">
    <property type="entry name" value="MFS general substrate transporter"/>
    <property type="match status" value="1"/>
</dbReference>
<keyword evidence="3 5" id="KW-1133">Transmembrane helix</keyword>
<evidence type="ECO:0000313" key="8">
    <source>
        <dbReference type="EMBL" id="ALG15271.1"/>
    </source>
</evidence>
<feature type="domain" description="Major facilitator superfamily (MFS) profile" evidence="7">
    <location>
        <begin position="9"/>
        <end position="383"/>
    </location>
</feature>
<feature type="transmembrane region" description="Helical" evidence="5">
    <location>
        <begin position="276"/>
        <end position="294"/>
    </location>
</feature>
<keyword evidence="2 5" id="KW-0812">Transmembrane</keyword>
<dbReference type="PROSITE" id="PS50850">
    <property type="entry name" value="MFS"/>
    <property type="match status" value="1"/>
</dbReference>
<feature type="signal peptide" evidence="6">
    <location>
        <begin position="1"/>
        <end position="27"/>
    </location>
</feature>
<dbReference type="KEGG" id="kphy:AOZ06_34385"/>
<evidence type="ECO:0000256" key="4">
    <source>
        <dbReference type="ARBA" id="ARBA00023136"/>
    </source>
</evidence>
<keyword evidence="9" id="KW-1185">Reference proteome</keyword>
<feature type="transmembrane region" description="Helical" evidence="5">
    <location>
        <begin position="73"/>
        <end position="93"/>
    </location>
</feature>
<dbReference type="Pfam" id="PF07690">
    <property type="entry name" value="MFS_1"/>
    <property type="match status" value="1"/>
</dbReference>
<keyword evidence="4 5" id="KW-0472">Membrane</keyword>
<reference evidence="8 9" key="1">
    <citation type="submission" date="2015-07" db="EMBL/GenBank/DDBJ databases">
        <title>Genome sequencing of Kibdelosporangium phytohabitans.</title>
        <authorList>
            <person name="Qin S."/>
            <person name="Xing K."/>
        </authorList>
    </citation>
    <scope>NUCLEOTIDE SEQUENCE [LARGE SCALE GENOMIC DNA]</scope>
    <source>
        <strain evidence="8 9">KLBMP1111</strain>
    </source>
</reference>
<dbReference type="InterPro" id="IPR036259">
    <property type="entry name" value="MFS_trans_sf"/>
</dbReference>
<feature type="transmembrane region" description="Helical" evidence="5">
    <location>
        <begin position="211"/>
        <end position="233"/>
    </location>
</feature>
<feature type="transmembrane region" description="Helical" evidence="5">
    <location>
        <begin position="300"/>
        <end position="324"/>
    </location>
</feature>
<dbReference type="Proteomes" id="UP000063699">
    <property type="component" value="Chromosome"/>
</dbReference>
<feature type="transmembrane region" description="Helical" evidence="5">
    <location>
        <begin position="362"/>
        <end position="380"/>
    </location>
</feature>
<proteinExistence type="predicted"/>
<protein>
    <submittedName>
        <fullName evidence="8">MFS transporter</fullName>
    </submittedName>
</protein>
<accession>A0A0N7F5V3</accession>